<feature type="region of interest" description="Disordered" evidence="1">
    <location>
        <begin position="35"/>
        <end position="56"/>
    </location>
</feature>
<comment type="caution">
    <text evidence="2">The sequence shown here is derived from an EMBL/GenBank/DDBJ whole genome shotgun (WGS) entry which is preliminary data.</text>
</comment>
<evidence type="ECO:0000313" key="3">
    <source>
        <dbReference type="Proteomes" id="UP001221757"/>
    </source>
</evidence>
<dbReference type="Proteomes" id="UP001221757">
    <property type="component" value="Unassembled WGS sequence"/>
</dbReference>
<organism evidence="2 3">
    <name type="scientific">Mycena rosella</name>
    <name type="common">Pink bonnet</name>
    <name type="synonym">Agaricus rosellus</name>
    <dbReference type="NCBI Taxonomy" id="1033263"/>
    <lineage>
        <taxon>Eukaryota</taxon>
        <taxon>Fungi</taxon>
        <taxon>Dikarya</taxon>
        <taxon>Basidiomycota</taxon>
        <taxon>Agaricomycotina</taxon>
        <taxon>Agaricomycetes</taxon>
        <taxon>Agaricomycetidae</taxon>
        <taxon>Agaricales</taxon>
        <taxon>Marasmiineae</taxon>
        <taxon>Mycenaceae</taxon>
        <taxon>Mycena</taxon>
    </lineage>
</organism>
<reference evidence="2" key="1">
    <citation type="submission" date="2023-03" db="EMBL/GenBank/DDBJ databases">
        <title>Massive genome expansion in bonnet fungi (Mycena s.s.) driven by repeated elements and novel gene families across ecological guilds.</title>
        <authorList>
            <consortium name="Lawrence Berkeley National Laboratory"/>
            <person name="Harder C.B."/>
            <person name="Miyauchi S."/>
            <person name="Viragh M."/>
            <person name="Kuo A."/>
            <person name="Thoen E."/>
            <person name="Andreopoulos B."/>
            <person name="Lu D."/>
            <person name="Skrede I."/>
            <person name="Drula E."/>
            <person name="Henrissat B."/>
            <person name="Morin E."/>
            <person name="Kohler A."/>
            <person name="Barry K."/>
            <person name="LaButti K."/>
            <person name="Morin E."/>
            <person name="Salamov A."/>
            <person name="Lipzen A."/>
            <person name="Mereny Z."/>
            <person name="Hegedus B."/>
            <person name="Baldrian P."/>
            <person name="Stursova M."/>
            <person name="Weitz H."/>
            <person name="Taylor A."/>
            <person name="Grigoriev I.V."/>
            <person name="Nagy L.G."/>
            <person name="Martin F."/>
            <person name="Kauserud H."/>
        </authorList>
    </citation>
    <scope>NUCLEOTIDE SEQUENCE</scope>
    <source>
        <strain evidence="2">CBHHK067</strain>
    </source>
</reference>
<accession>A0AAD7GL29</accession>
<dbReference type="EMBL" id="JARKIE010000049">
    <property type="protein sequence ID" value="KAJ7692891.1"/>
    <property type="molecule type" value="Genomic_DNA"/>
</dbReference>
<dbReference type="AlphaFoldDB" id="A0AAD7GL29"/>
<feature type="compositionally biased region" description="Basic and acidic residues" evidence="1">
    <location>
        <begin position="39"/>
        <end position="48"/>
    </location>
</feature>
<proteinExistence type="predicted"/>
<evidence type="ECO:0000313" key="2">
    <source>
        <dbReference type="EMBL" id="KAJ7692891.1"/>
    </source>
</evidence>
<evidence type="ECO:0000256" key="1">
    <source>
        <dbReference type="SAM" id="MobiDB-lite"/>
    </source>
</evidence>
<sequence length="75" mass="8439">MAWFWSSSSRVVLSMGRALTRSRAPCRAVNINWGSVDRPSSDRPDSGVRGRAAYQRPMRPGNRLCLTRLRSKEGC</sequence>
<protein>
    <submittedName>
        <fullName evidence="2">Uncharacterized protein</fullName>
    </submittedName>
</protein>
<keyword evidence="3" id="KW-1185">Reference proteome</keyword>
<gene>
    <name evidence="2" type="ORF">B0H17DRAFT_512767</name>
</gene>
<name>A0AAD7GL29_MYCRO</name>